<name>A0A1G8FF95_9VIBR</name>
<dbReference type="NCBIfam" id="TIGR03743">
    <property type="entry name" value="SXT_TraD"/>
    <property type="match status" value="1"/>
</dbReference>
<dbReference type="InterPro" id="IPR032689">
    <property type="entry name" value="TraG-D_C"/>
</dbReference>
<dbReference type="Gene3D" id="3.40.50.300">
    <property type="entry name" value="P-loop containing nucleotide triphosphate hydrolases"/>
    <property type="match status" value="2"/>
</dbReference>
<dbReference type="PANTHER" id="PTHR30121:SF6">
    <property type="entry name" value="SLR6007 PROTEIN"/>
    <property type="match status" value="1"/>
</dbReference>
<dbReference type="NCBIfam" id="TIGR03754">
    <property type="entry name" value="conj_TOL_TraD"/>
    <property type="match status" value="1"/>
</dbReference>
<protein>
    <submittedName>
        <fullName evidence="2">Conjugative coupling factor TraD, TOL family</fullName>
    </submittedName>
</protein>
<dbReference type="EMBL" id="FNDD01000030">
    <property type="protein sequence ID" value="SDH80783.1"/>
    <property type="molecule type" value="Genomic_DNA"/>
</dbReference>
<dbReference type="AlphaFoldDB" id="A0A1G8FF95"/>
<evidence type="ECO:0000259" key="1">
    <source>
        <dbReference type="Pfam" id="PF12696"/>
    </source>
</evidence>
<feature type="domain" description="TraD/TraG TraM recognition site" evidence="1">
    <location>
        <begin position="527"/>
        <end position="651"/>
    </location>
</feature>
<dbReference type="InterPro" id="IPR051162">
    <property type="entry name" value="T4SS_component"/>
</dbReference>
<reference evidence="2 3" key="1">
    <citation type="submission" date="2016-10" db="EMBL/GenBank/DDBJ databases">
        <authorList>
            <person name="de Groot N.N."/>
        </authorList>
    </citation>
    <scope>NUCLEOTIDE SEQUENCE [LARGE SCALE GENOMIC DNA]</scope>
    <source>
        <strain evidence="2 3">CGMCC 1.10228</strain>
    </source>
</reference>
<dbReference type="InterPro" id="IPR022458">
    <property type="entry name" value="Conjugative_coupling_TraG/TraD"/>
</dbReference>
<dbReference type="Proteomes" id="UP000198854">
    <property type="component" value="Unassembled WGS sequence"/>
</dbReference>
<dbReference type="OrthoDB" id="7817736at2"/>
<dbReference type="STRING" id="861298.SAMN04488136_13032"/>
<dbReference type="SUPFAM" id="SSF52540">
    <property type="entry name" value="P-loop containing nucleoside triphosphate hydrolases"/>
    <property type="match status" value="1"/>
</dbReference>
<accession>A0A1G8FF95</accession>
<dbReference type="InterPro" id="IPR027417">
    <property type="entry name" value="P-loop_NTPase"/>
</dbReference>
<dbReference type="CDD" id="cd01127">
    <property type="entry name" value="TrwB_TraG_TraD_VirD4"/>
    <property type="match status" value="2"/>
</dbReference>
<dbReference type="Pfam" id="PF12696">
    <property type="entry name" value="TraG-D_C"/>
    <property type="match status" value="1"/>
</dbReference>
<proteinExistence type="predicted"/>
<dbReference type="PANTHER" id="PTHR30121">
    <property type="entry name" value="UNCHARACTERIZED PROTEIN YJGR-RELATED"/>
    <property type="match status" value="1"/>
</dbReference>
<dbReference type="RefSeq" id="WP_093278086.1">
    <property type="nucleotide sequence ID" value="NZ_FNDD01000030.1"/>
</dbReference>
<dbReference type="InterPro" id="IPR022503">
    <property type="entry name" value="Conj_coupling_TraG/TraD_PFGI-1"/>
</dbReference>
<evidence type="ECO:0000313" key="3">
    <source>
        <dbReference type="Proteomes" id="UP000198854"/>
    </source>
</evidence>
<gene>
    <name evidence="2" type="ORF">SAMN04488136_13032</name>
</gene>
<keyword evidence="3" id="KW-1185">Reference proteome</keyword>
<evidence type="ECO:0000313" key="2">
    <source>
        <dbReference type="EMBL" id="SDH80783.1"/>
    </source>
</evidence>
<organism evidence="2 3">
    <name type="scientific">Vibrio xiamenensis</name>
    <dbReference type="NCBI Taxonomy" id="861298"/>
    <lineage>
        <taxon>Bacteria</taxon>
        <taxon>Pseudomonadati</taxon>
        <taxon>Pseudomonadota</taxon>
        <taxon>Gammaproteobacteria</taxon>
        <taxon>Vibrionales</taxon>
        <taxon>Vibrionaceae</taxon>
        <taxon>Vibrio</taxon>
    </lineage>
</organism>
<sequence length="728" mass="81951">MHPQNYFRPAYEFYNSVTLFSTSTILAHAPWMLPSAIAYPAAGIGYCCALLELYKGNKVRKFHKNLRSPRAYSISSDQIPRTNKALWLGTGFTWKKQHTQMLHDTQNKIDAFELPLVVDWARNNERIAEFTQQLSFFQSGIHPLRKAIAKVTSSNSKFNPVRPHMDLGGLAAIHGIEVNEKDIYQEVDERNGHTLVLGTTRVGKTRTAEVLIAQDIARRDIKNPEEFEAAVVVFDPKGDGDLFARAHIEAKRQGRKFYVFHLGFPSISARYNGVADFNRVSECATRVAGQLNTSGDGAAFAEFVWRFINIISNALFSMNRGVNFVSLNEYIQDMEKLFIELAKHVLTTLENKVPTLSNWRSEIQLMVNDHKPPQHDKALAALRPEGYALYQYLQEHSEIQQQTHIRTLLKNLNNLKHCVTHYDSTYFSKITASLLPLLEKLTSGKVAELIAPDYNDLQDNRPIISWSQILREKAVVYVGLDAMQDTAVASAVGNTMFADLLSTAGEIYKFGDSHGLPLADADKKTSVYIHADEFNELCGDEFLPLVNKAGGAGVKMTCYTQSRFDLDAKVGKDKSEVILANFNTLIMMRVKTPSTAEYLTDQLGEVNIIERTAVSGATTISSTEFTAKNEDRVTVKPVPLITTSTIINLPKGQAFVLHNGSRLDKVRFPYIDDRNCKFAALKQSKLVKEMNERYRKSSDSGEWWKQVDFDWTAGYKGKDDIALENVVH</sequence>